<dbReference type="SUPFAM" id="SSF52540">
    <property type="entry name" value="P-loop containing nucleoside triphosphate hydrolases"/>
    <property type="match status" value="1"/>
</dbReference>
<evidence type="ECO:0000313" key="3">
    <source>
        <dbReference type="EMBL" id="KAK3678883.1"/>
    </source>
</evidence>
<evidence type="ECO:0000256" key="1">
    <source>
        <dbReference type="ARBA" id="ARBA00022737"/>
    </source>
</evidence>
<dbReference type="PANTHER" id="PTHR10039">
    <property type="entry name" value="AMELOGENIN"/>
    <property type="match status" value="1"/>
</dbReference>
<organism evidence="3 4">
    <name type="scientific">Recurvomyces mirabilis</name>
    <dbReference type="NCBI Taxonomy" id="574656"/>
    <lineage>
        <taxon>Eukaryota</taxon>
        <taxon>Fungi</taxon>
        <taxon>Dikarya</taxon>
        <taxon>Ascomycota</taxon>
        <taxon>Pezizomycotina</taxon>
        <taxon>Dothideomycetes</taxon>
        <taxon>Dothideomycetidae</taxon>
        <taxon>Mycosphaerellales</taxon>
        <taxon>Teratosphaeriaceae</taxon>
        <taxon>Recurvomyces</taxon>
    </lineage>
</organism>
<dbReference type="InterPro" id="IPR007111">
    <property type="entry name" value="NACHT_NTPase"/>
</dbReference>
<proteinExistence type="predicted"/>
<comment type="caution">
    <text evidence="3">The sequence shown here is derived from an EMBL/GenBank/DDBJ whole genome shotgun (WGS) entry which is preliminary data.</text>
</comment>
<accession>A0AAE1C5J3</accession>
<dbReference type="Pfam" id="PF25053">
    <property type="entry name" value="DUF7791"/>
    <property type="match status" value="1"/>
</dbReference>
<keyword evidence="4" id="KW-1185">Reference proteome</keyword>
<dbReference type="Gene3D" id="3.40.50.300">
    <property type="entry name" value="P-loop containing nucleotide triphosphate hydrolases"/>
    <property type="match status" value="1"/>
</dbReference>
<dbReference type="Proteomes" id="UP001274830">
    <property type="component" value="Unassembled WGS sequence"/>
</dbReference>
<dbReference type="InterPro" id="IPR056884">
    <property type="entry name" value="NPHP3-like_N"/>
</dbReference>
<dbReference type="PROSITE" id="PS50837">
    <property type="entry name" value="NACHT"/>
    <property type="match status" value="1"/>
</dbReference>
<name>A0AAE1C5J3_9PEZI</name>
<dbReference type="AlphaFoldDB" id="A0AAE1C5J3"/>
<dbReference type="EMBL" id="JAUTXT010000003">
    <property type="protein sequence ID" value="KAK3678883.1"/>
    <property type="molecule type" value="Genomic_DNA"/>
</dbReference>
<dbReference type="PANTHER" id="PTHR10039:SF5">
    <property type="entry name" value="NACHT DOMAIN-CONTAINING PROTEIN"/>
    <property type="match status" value="1"/>
</dbReference>
<dbReference type="InterPro" id="IPR056693">
    <property type="entry name" value="DUF7791"/>
</dbReference>
<dbReference type="InterPro" id="IPR027417">
    <property type="entry name" value="P-loop_NTPase"/>
</dbReference>
<protein>
    <recommendedName>
        <fullName evidence="2">NACHT domain-containing protein</fullName>
    </recommendedName>
</protein>
<reference evidence="3" key="1">
    <citation type="submission" date="2023-07" db="EMBL/GenBank/DDBJ databases">
        <title>Black Yeasts Isolated from many extreme environments.</title>
        <authorList>
            <person name="Coleine C."/>
            <person name="Stajich J.E."/>
            <person name="Selbmann L."/>
        </authorList>
    </citation>
    <scope>NUCLEOTIDE SEQUENCE</scope>
    <source>
        <strain evidence="3">CCFEE 5485</strain>
    </source>
</reference>
<keyword evidence="1" id="KW-0677">Repeat</keyword>
<sequence>MAEAIAILGALSSCLQVIDFSAKLVRETHSLISSGDETRKRNKQKDLALRYTSLGEAAKSLDSASLDLAGKTEVDQLILRLGEDCVLESTELWQQLDALKLEDKTTGLKRLVDGTKKAAKGLSQAKEILQRRTRLQELNSQLSTAILQSLYAKQELLTAPGISVLHAVNQSSRDPLDQIATLRREHQTLAVQTHRILDSLHFDAIQSREISVQQAYHGTYTWAITDDKSALKKWLRSGEGVFWVQGKAGSGKSTLMKHVATSLHTKAMLREWCGQAELVTTSFYFWYAGTTLQKSITGLLRSILYQIIGNDKDLAQLVFPDSFDMEVDEDLVKGTRSYRTSRIVWSHVELVDALIKLIQCSHGIDKAKRFCFFIDGLDEFQGDQMQLISLLRGLAAIDGVKLCLASRPWNAFSTAFETGPNLRLEALSRPDILRYVEGHVRTAMTGHVIGEATQEAQDSDAPCKIIVEKAEGVFLWVYLVVLSVIRGLAEGDNFSMLLYRVEQFPPDLEDFFRNILDRVDSIYAAQTSQALKLAYMYAVDADHGGMAYSVSHFVDYWLIRQSPKGLSDPQFPYKTYVRRLSPDQIATMKKETRSMLRAACKDLLMLPEDDSPESTTDVACHRVQFLHRTVFDFLSSDEMQLRLTRQVPTHFKSESIFYLLNLARMKWSISTLDALPLHRIWRDTSIMSLSSAHAELNVSYAAEFEKALLATALAFESTPPSVLSGLIAFRQRDWALGVVELDNSGYMDLELDDRRLILLAALGEDGRNKFDLCQVDIMLIRSLLESNYWMLSFHEPNDPPGRLELSKQESAWQIFGNKWKAQHPCTCPTEQDRESHLRGTWEIAKLLLRDAPSSKVFDPKHRQIADFMLSVVPHGWLLKCGATRSWLQQMHKSNERD</sequence>
<dbReference type="Pfam" id="PF24883">
    <property type="entry name" value="NPHP3_N"/>
    <property type="match status" value="1"/>
</dbReference>
<gene>
    <name evidence="3" type="ORF">LTR78_001336</name>
</gene>
<evidence type="ECO:0000313" key="4">
    <source>
        <dbReference type="Proteomes" id="UP001274830"/>
    </source>
</evidence>
<feature type="domain" description="NACHT" evidence="2">
    <location>
        <begin position="240"/>
        <end position="408"/>
    </location>
</feature>
<evidence type="ECO:0000259" key="2">
    <source>
        <dbReference type="PROSITE" id="PS50837"/>
    </source>
</evidence>